<dbReference type="InterPro" id="IPR036291">
    <property type="entry name" value="NAD(P)-bd_dom_sf"/>
</dbReference>
<dbReference type="GO" id="GO:0030497">
    <property type="term" value="P:fatty acid elongation"/>
    <property type="evidence" value="ECO:0007669"/>
    <property type="project" value="TreeGrafter"/>
</dbReference>
<comment type="similarity">
    <text evidence="1">Belongs to the short-chain dehydrogenases/reductases (SDR) family.</text>
</comment>
<organism evidence="2 3">
    <name type="scientific">Levilactobacillus acidifarinae DSM 19394 = JCM 15949</name>
    <dbReference type="NCBI Taxonomy" id="1423715"/>
    <lineage>
        <taxon>Bacteria</taxon>
        <taxon>Bacillati</taxon>
        <taxon>Bacillota</taxon>
        <taxon>Bacilli</taxon>
        <taxon>Lactobacillales</taxon>
        <taxon>Lactobacillaceae</taxon>
        <taxon>Levilactobacillus</taxon>
    </lineage>
</organism>
<dbReference type="Gene3D" id="3.40.50.720">
    <property type="entry name" value="NAD(P)-binding Rossmann-like Domain"/>
    <property type="match status" value="1"/>
</dbReference>
<dbReference type="AlphaFoldDB" id="A0A0R1LX25"/>
<dbReference type="InterPro" id="IPR002347">
    <property type="entry name" value="SDR_fam"/>
</dbReference>
<dbReference type="EMBL" id="AZDV01000005">
    <property type="protein sequence ID" value="KRK96263.1"/>
    <property type="molecule type" value="Genomic_DNA"/>
</dbReference>
<reference evidence="2 3" key="1">
    <citation type="journal article" date="2015" name="Genome Announc.">
        <title>Expanding the biotechnology potential of lactobacilli through comparative genomics of 213 strains and associated genera.</title>
        <authorList>
            <person name="Sun Z."/>
            <person name="Harris H.M."/>
            <person name="McCann A."/>
            <person name="Guo C."/>
            <person name="Argimon S."/>
            <person name="Zhang W."/>
            <person name="Yang X."/>
            <person name="Jeffery I.B."/>
            <person name="Cooney J.C."/>
            <person name="Kagawa T.F."/>
            <person name="Liu W."/>
            <person name="Song Y."/>
            <person name="Salvetti E."/>
            <person name="Wrobel A."/>
            <person name="Rasinkangas P."/>
            <person name="Parkhill J."/>
            <person name="Rea M.C."/>
            <person name="O'Sullivan O."/>
            <person name="Ritari J."/>
            <person name="Douillard F.P."/>
            <person name="Paul Ross R."/>
            <person name="Yang R."/>
            <person name="Briner A.E."/>
            <person name="Felis G.E."/>
            <person name="de Vos W.M."/>
            <person name="Barrangou R."/>
            <person name="Klaenhammer T.R."/>
            <person name="Caufield P.W."/>
            <person name="Cui Y."/>
            <person name="Zhang H."/>
            <person name="O'Toole P.W."/>
        </authorList>
    </citation>
    <scope>NUCLEOTIDE SEQUENCE [LARGE SCALE GENOMIC DNA]</scope>
    <source>
        <strain evidence="2 3">DSM 19394</strain>
    </source>
</reference>
<evidence type="ECO:0000256" key="1">
    <source>
        <dbReference type="ARBA" id="ARBA00006484"/>
    </source>
</evidence>
<dbReference type="CDD" id="cd05233">
    <property type="entry name" value="SDR_c"/>
    <property type="match status" value="1"/>
</dbReference>
<dbReference type="STRING" id="1423715.FD25_GL002732"/>
<accession>A0A0R1LX25</accession>
<evidence type="ECO:0000313" key="3">
    <source>
        <dbReference type="Proteomes" id="UP000051955"/>
    </source>
</evidence>
<comment type="caution">
    <text evidence="2">The sequence shown here is derived from an EMBL/GenBank/DDBJ whole genome shotgun (WGS) entry which is preliminary data.</text>
</comment>
<dbReference type="GO" id="GO:0016616">
    <property type="term" value="F:oxidoreductase activity, acting on the CH-OH group of donors, NAD or NADP as acceptor"/>
    <property type="evidence" value="ECO:0007669"/>
    <property type="project" value="TreeGrafter"/>
</dbReference>
<dbReference type="Proteomes" id="UP000051955">
    <property type="component" value="Unassembled WGS sequence"/>
</dbReference>
<dbReference type="PATRIC" id="fig|1423715.3.peg.2813"/>
<dbReference type="PANTHER" id="PTHR42760:SF40">
    <property type="entry name" value="3-OXOACYL-[ACYL-CARRIER-PROTEIN] REDUCTASE, CHLOROPLASTIC"/>
    <property type="match status" value="1"/>
</dbReference>
<dbReference type="Pfam" id="PF13561">
    <property type="entry name" value="adh_short_C2"/>
    <property type="match status" value="1"/>
</dbReference>
<protein>
    <submittedName>
        <fullName evidence="2">3-ketoacyl-ACP reductase</fullName>
    </submittedName>
</protein>
<evidence type="ECO:0000313" key="2">
    <source>
        <dbReference type="EMBL" id="KRK96263.1"/>
    </source>
</evidence>
<dbReference type="PRINTS" id="PR00081">
    <property type="entry name" value="GDHRDH"/>
</dbReference>
<dbReference type="SUPFAM" id="SSF51735">
    <property type="entry name" value="NAD(P)-binding Rossmann-fold domains"/>
    <property type="match status" value="1"/>
</dbReference>
<proteinExistence type="inferred from homology"/>
<keyword evidence="3" id="KW-1185">Reference proteome</keyword>
<dbReference type="PANTHER" id="PTHR42760">
    <property type="entry name" value="SHORT-CHAIN DEHYDROGENASES/REDUCTASES FAMILY MEMBER"/>
    <property type="match status" value="1"/>
</dbReference>
<name>A0A0R1LX25_9LACO</name>
<gene>
    <name evidence="2" type="ORF">FD25_GL002732</name>
</gene>
<sequence length="254" mass="26638">MISMDQLLANQVMLITGAGSAIGRKTASLLAQAGAKIVAADVPGLALTVTVNDLTTAGFTAIAVPTNVLNPAAVRALLTTTIHHFGRLDGLINHAGAMTPLISPETFGDKLWDQVTTTHTASVTTVTREVLPYFARQHHGVIVNVATVGQLTSDQTETAYTAAKRAITTLTKKLANRAATNGIRVNAITPGNIQADIVEPLRVRRAQEAGGLEVATRTSNEIAQTTLFLATNQASDVNGVIVSVDKGWTSSIRP</sequence>
<dbReference type="PRINTS" id="PR00080">
    <property type="entry name" value="SDRFAMILY"/>
</dbReference>